<dbReference type="PANTHER" id="PTHR47178">
    <property type="entry name" value="MONOOXYGENASE, FAD-BINDING"/>
    <property type="match status" value="1"/>
</dbReference>
<evidence type="ECO:0000256" key="3">
    <source>
        <dbReference type="ARBA" id="ARBA00022827"/>
    </source>
</evidence>
<evidence type="ECO:0000256" key="1">
    <source>
        <dbReference type="ARBA" id="ARBA00001974"/>
    </source>
</evidence>
<reference evidence="8" key="1">
    <citation type="journal article" date="2020" name="Stud. Mycol.">
        <title>101 Dothideomycetes genomes: a test case for predicting lifestyles and emergence of pathogens.</title>
        <authorList>
            <person name="Haridas S."/>
            <person name="Albert R."/>
            <person name="Binder M."/>
            <person name="Bloem J."/>
            <person name="Labutti K."/>
            <person name="Salamov A."/>
            <person name="Andreopoulos B."/>
            <person name="Baker S."/>
            <person name="Barry K."/>
            <person name="Bills G."/>
            <person name="Bluhm B."/>
            <person name="Cannon C."/>
            <person name="Castanera R."/>
            <person name="Culley D."/>
            <person name="Daum C."/>
            <person name="Ezra D."/>
            <person name="Gonzalez J."/>
            <person name="Henrissat B."/>
            <person name="Kuo A."/>
            <person name="Liang C."/>
            <person name="Lipzen A."/>
            <person name="Lutzoni F."/>
            <person name="Magnuson J."/>
            <person name="Mondo S."/>
            <person name="Nolan M."/>
            <person name="Ohm R."/>
            <person name="Pangilinan J."/>
            <person name="Park H.-J."/>
            <person name="Ramirez L."/>
            <person name="Alfaro M."/>
            <person name="Sun H."/>
            <person name="Tritt A."/>
            <person name="Yoshinaga Y."/>
            <person name="Zwiers L.-H."/>
            <person name="Turgeon B."/>
            <person name="Goodwin S."/>
            <person name="Spatafora J."/>
            <person name="Crous P."/>
            <person name="Grigoriev I."/>
        </authorList>
    </citation>
    <scope>NUCLEOTIDE SEQUENCE</scope>
    <source>
        <strain evidence="8">CBS 262.69</strain>
    </source>
</reference>
<dbReference type="OrthoDB" id="47494at2759"/>
<dbReference type="AlphaFoldDB" id="A0A6G1HYZ4"/>
<evidence type="ECO:0000256" key="6">
    <source>
        <dbReference type="SAM" id="MobiDB-lite"/>
    </source>
</evidence>
<dbReference type="EMBL" id="ML996693">
    <property type="protein sequence ID" value="KAF2401057.1"/>
    <property type="molecule type" value="Genomic_DNA"/>
</dbReference>
<dbReference type="SUPFAM" id="SSF51905">
    <property type="entry name" value="FAD/NAD(P)-binding domain"/>
    <property type="match status" value="1"/>
</dbReference>
<protein>
    <submittedName>
        <fullName evidence="8">FAD/NAD(P)-binding domain-containing protein</fullName>
    </submittedName>
</protein>
<dbReference type="InterPro" id="IPR002938">
    <property type="entry name" value="FAD-bd"/>
</dbReference>
<dbReference type="Gene3D" id="3.50.50.60">
    <property type="entry name" value="FAD/NAD(P)-binding domain"/>
    <property type="match status" value="1"/>
</dbReference>
<accession>A0A6G1HYZ4</accession>
<evidence type="ECO:0000313" key="8">
    <source>
        <dbReference type="EMBL" id="KAF2401057.1"/>
    </source>
</evidence>
<dbReference type="InterPro" id="IPR036188">
    <property type="entry name" value="FAD/NAD-bd_sf"/>
</dbReference>
<feature type="region of interest" description="Disordered" evidence="6">
    <location>
        <begin position="91"/>
        <end position="114"/>
    </location>
</feature>
<dbReference type="PANTHER" id="PTHR47178:SF2">
    <property type="entry name" value="FAD-BINDING DOMAIN-CONTAINING PROTEIN"/>
    <property type="match status" value="1"/>
</dbReference>
<feature type="domain" description="FAD-binding" evidence="7">
    <location>
        <begin position="135"/>
        <end position="339"/>
    </location>
</feature>
<dbReference type="Proteomes" id="UP000799640">
    <property type="component" value="Unassembled WGS sequence"/>
</dbReference>
<keyword evidence="9" id="KW-1185">Reference proteome</keyword>
<gene>
    <name evidence="8" type="ORF">EJ06DRAFT_529222</name>
</gene>
<dbReference type="GO" id="GO:0071949">
    <property type="term" value="F:FAD binding"/>
    <property type="evidence" value="ECO:0007669"/>
    <property type="project" value="InterPro"/>
</dbReference>
<evidence type="ECO:0000256" key="2">
    <source>
        <dbReference type="ARBA" id="ARBA00022630"/>
    </source>
</evidence>
<proteinExistence type="predicted"/>
<name>A0A6G1HYZ4_9PEZI</name>
<dbReference type="GO" id="GO:0004497">
    <property type="term" value="F:monooxygenase activity"/>
    <property type="evidence" value="ECO:0007669"/>
    <property type="project" value="UniProtKB-KW"/>
</dbReference>
<evidence type="ECO:0000259" key="7">
    <source>
        <dbReference type="Pfam" id="PF01494"/>
    </source>
</evidence>
<evidence type="ECO:0000313" key="9">
    <source>
        <dbReference type="Proteomes" id="UP000799640"/>
    </source>
</evidence>
<dbReference type="Pfam" id="PF01494">
    <property type="entry name" value="FAD_binding_3"/>
    <property type="match status" value="1"/>
</dbReference>
<organism evidence="8 9">
    <name type="scientific">Trichodelitschia bisporula</name>
    <dbReference type="NCBI Taxonomy" id="703511"/>
    <lineage>
        <taxon>Eukaryota</taxon>
        <taxon>Fungi</taxon>
        <taxon>Dikarya</taxon>
        <taxon>Ascomycota</taxon>
        <taxon>Pezizomycotina</taxon>
        <taxon>Dothideomycetes</taxon>
        <taxon>Dothideomycetes incertae sedis</taxon>
        <taxon>Phaeotrichales</taxon>
        <taxon>Phaeotrichaceae</taxon>
        <taxon>Trichodelitschia</taxon>
    </lineage>
</organism>
<keyword evidence="4" id="KW-0560">Oxidoreductase</keyword>
<sequence>MSVQWGLPLLESVLPRPTWERVYTAANDPFFEPPDPGNLPTWNGATGELLKDIPLLRMRRVSRRKFRALCAEGIDVQYGKVLAHIGDGDVSASQKAQGRPPGPRHVFKTTDKQGTPREDYVTAHFNDGSVAGGSLLIGADGAQSAVRTNILGEAGRAKSVPYNAINLHVCYNDAGKALFVRQKHPIMTHAIHPDGYWIWISIQDVPSPDDPAGWTFQLQLTWKKREGEDPTSLEALKAKAQTFAEPFRSAFLWVPDDKKVSVNNLSIWDPVPWDDNRVTLVGDAAHPMTFQRGQGLNHGIADADVLVREIVAARDGEKTVEEALAAYQAEMVPRAGEEVRLSMLNTEMLHDWERAINSPLLQKGGHANVKK</sequence>
<keyword evidence="3" id="KW-0274">FAD</keyword>
<keyword evidence="5" id="KW-0503">Monooxygenase</keyword>
<dbReference type="PRINTS" id="PR00420">
    <property type="entry name" value="RNGMNOXGNASE"/>
</dbReference>
<evidence type="ECO:0000256" key="4">
    <source>
        <dbReference type="ARBA" id="ARBA00023002"/>
    </source>
</evidence>
<comment type="cofactor">
    <cofactor evidence="1">
        <name>FAD</name>
        <dbReference type="ChEBI" id="CHEBI:57692"/>
    </cofactor>
</comment>
<keyword evidence="2" id="KW-0285">Flavoprotein</keyword>
<evidence type="ECO:0000256" key="5">
    <source>
        <dbReference type="ARBA" id="ARBA00023033"/>
    </source>
</evidence>